<dbReference type="EMBL" id="WAGX01000003">
    <property type="protein sequence ID" value="KAB1440691.1"/>
    <property type="molecule type" value="Genomic_DNA"/>
</dbReference>
<dbReference type="AlphaFoldDB" id="A0A7V7QNQ5"/>
<reference evidence="1 2" key="2">
    <citation type="submission" date="2020-02" db="EMBL/GenBank/DDBJ databases">
        <title>Candidatus Galacturonibacter soehngenii shows hetero-acetogenic catabolism of galacturonic acid but lacks a canonical carbon monoxide dehydrogenase/acetyl-CoA synthase complex.</title>
        <authorList>
            <person name="Diender M."/>
            <person name="Stouten G.R."/>
            <person name="Petersen J.F."/>
            <person name="Nielsen P.H."/>
            <person name="Dueholm M.S."/>
            <person name="Pronk J.T."/>
            <person name="Van Loosdrecht M.C.M."/>
        </authorList>
    </citation>
    <scope>NUCLEOTIDE SEQUENCE [LARGE SCALE GENOMIC DNA]</scope>
    <source>
        <strain evidence="1">GalUA</strain>
    </source>
</reference>
<dbReference type="Proteomes" id="UP000461768">
    <property type="component" value="Unassembled WGS sequence"/>
</dbReference>
<evidence type="ECO:0008006" key="3">
    <source>
        <dbReference type="Google" id="ProtNLM"/>
    </source>
</evidence>
<comment type="caution">
    <text evidence="1">The sequence shown here is derived from an EMBL/GenBank/DDBJ whole genome shotgun (WGS) entry which is preliminary data.</text>
</comment>
<evidence type="ECO:0000313" key="1">
    <source>
        <dbReference type="EMBL" id="KAB1440691.1"/>
    </source>
</evidence>
<dbReference type="OrthoDB" id="9761519at2"/>
<evidence type="ECO:0000313" key="2">
    <source>
        <dbReference type="Proteomes" id="UP000461768"/>
    </source>
</evidence>
<accession>A0A7V7QNQ5</accession>
<dbReference type="InterPro" id="IPR008979">
    <property type="entry name" value="Galactose-bd-like_sf"/>
</dbReference>
<sequence length="1021" mass="118404">MGLKQDFKNPPNQYRPIPFWSWNDELDLEEIAYQIKELKKGGNGGFFMHARSGLKTSYLSPEWFQAIKTGIDVAKEEGMHAWIYDEEGWPSGFAGGLVPDQSSDFHAKFITIKKIDKIKDVEKDKLITCYSYHKSSNEIMKVDVEKQLEVQEEETIYAVYKHTNPYYIDTLNKRAIEAFLQCTHEAYYERFEEFFGNVMHGFFTDEPRLTCNNFGDIAWSDELPDTFFKRYGYDVTNYLPMLFYEIGDYEKIRYDFWETVSTMFAENYMKTIYDWCEKHKCKVTGHIMMEESIFSQMTSTAGVMPFYEYMHVPGIDWLRRRIDSPVIGKQVGSVACQLGKKQILTESYALCGWNVSFEELKWIAEWQFVNGVNQICQHLMAYTIKGVRKRDYPPSHFTQQTWWKHANRFNDYLGRLCVALSEGDQTADVLLLHPMRSGYLAFDGTRTKEMKTLDEEFIKASECLSGSHISYHYGDETIIKKYGSVTNGLFQVGCIGYKTVILPFMYAIDGSTLKLLLEFSKQGGTILSLGALPHFTNGDYSLLKELVTCVQAVEFEKVRKVLEKQNLITLSILEEGKEVDSITYLQRKTKEGELFFLVNHNQEKRFQTKVQILGKVGTILHMIPESGEMKPLKVKEVNHNTVFSLTFEPMQSYLLAFYPNQDIETDVTDEEEIRIQKVYPDSRWVVKDISLNSYTLDQCQYRLDGGEWQAKIPTIQLQNHLLEMKRAVNVEMKYDFQINMDLDENKEFYVVIEDAKLYDITVNGFALKHKEIAISWWKDKSFHKVDIKSYLQNGYNEIILKINFKQPQKVYDVLFGENVYETEKNKITYDIELESIYLLGDFGVISKTPYQKLDKRAFKTAGPFEIVAEPKVFASNEFTTQGLLFFAGEVSVTQTLFIHKEEGKRMILDFGKQNAPMMNLHVNGVLVKHSLWAPYEVDITDVALEGENEILITLYASNRNLLGPHHHINGECYNVGPESFTGKWSWVERESESDATDIADRTKSYWDADYCFVEFGPSPLV</sequence>
<keyword evidence="2" id="KW-1185">Reference proteome</keyword>
<dbReference type="InterPro" id="IPR053161">
    <property type="entry name" value="Ulvan_degrading_GH"/>
</dbReference>
<dbReference type="RefSeq" id="WP_151141456.1">
    <property type="nucleotide sequence ID" value="NZ_WAGX01000003.1"/>
</dbReference>
<gene>
    <name evidence="1" type="ORF">F7O84_02375</name>
</gene>
<dbReference type="Gene3D" id="2.60.120.260">
    <property type="entry name" value="Galactose-binding domain-like"/>
    <property type="match status" value="1"/>
</dbReference>
<proteinExistence type="predicted"/>
<organism evidence="1 2">
    <name type="scientific">Candidatus Galacturonatibacter soehngenii</name>
    <dbReference type="NCBI Taxonomy" id="2307010"/>
    <lineage>
        <taxon>Bacteria</taxon>
        <taxon>Bacillati</taxon>
        <taxon>Bacillota</taxon>
        <taxon>Clostridia</taxon>
        <taxon>Lachnospirales</taxon>
        <taxon>Lachnospiraceae</taxon>
        <taxon>Candidatus Galacturonatibacter</taxon>
    </lineage>
</organism>
<protein>
    <recommendedName>
        <fullName evidence="3">Glycoside hydrolase</fullName>
    </recommendedName>
</protein>
<dbReference type="PANTHER" id="PTHR36848:SF2">
    <property type="entry name" value="SECRETED PROTEIN"/>
    <property type="match status" value="1"/>
</dbReference>
<dbReference type="Pfam" id="PF17132">
    <property type="entry name" value="Glyco_hydro_106"/>
    <property type="match status" value="1"/>
</dbReference>
<reference evidence="1 2" key="1">
    <citation type="submission" date="2019-09" db="EMBL/GenBank/DDBJ databases">
        <authorList>
            <person name="Valk L.C."/>
        </authorList>
    </citation>
    <scope>NUCLEOTIDE SEQUENCE [LARGE SCALE GENOMIC DNA]</scope>
    <source>
        <strain evidence="1">GalUA</strain>
    </source>
</reference>
<name>A0A7V7QNQ5_9FIRM</name>
<dbReference type="SUPFAM" id="SSF49785">
    <property type="entry name" value="Galactose-binding domain-like"/>
    <property type="match status" value="1"/>
</dbReference>
<dbReference type="PANTHER" id="PTHR36848">
    <property type="entry name" value="DNA-BINDING PROTEIN (PUTATIVE SECRETED PROTEIN)-RELATED"/>
    <property type="match status" value="1"/>
</dbReference>